<sequence length="327" mass="33779">MFSKIFTSLLLVSALIAGTVSKPIPKNRLDLSRRTNLHSFDHWGGFSSLNHFDNFYGVGNFDGSRHFSQTIVHEQQLVCHTERVEIIQQRLVVLQEMAKRIITQQICDVETQTIVFEQWHSSLGGFSHDLRRTSGHHVGFDRGIASHFGSIVHADGSLSVDDFGFTGHDIGSQTVVVGGSNWVDSISPVSVSNAYSAAHDAYVSLHPEYSSSISPSVVAPQVAPPDVIPSTAVPPTVVASDVAPSDIAPSDAVPSAAAPSDAVPSAAAPSDAVPSAAAPSAAVPSAAAPSDAVPSAAAPSAAVPSAAASDASTPDSAGNASTDNNSA</sequence>
<keyword evidence="4" id="KW-1185">Reference proteome</keyword>
<feature type="signal peptide" evidence="2">
    <location>
        <begin position="1"/>
        <end position="21"/>
    </location>
</feature>
<proteinExistence type="predicted"/>
<dbReference type="Proteomes" id="UP000565441">
    <property type="component" value="Unassembled WGS sequence"/>
</dbReference>
<evidence type="ECO:0000313" key="3">
    <source>
        <dbReference type="EMBL" id="KAF5382741.1"/>
    </source>
</evidence>
<evidence type="ECO:0000256" key="1">
    <source>
        <dbReference type="SAM" id="MobiDB-lite"/>
    </source>
</evidence>
<keyword evidence="2" id="KW-0732">Signal</keyword>
<protein>
    <submittedName>
        <fullName evidence="3">Uncharacterized protein</fullName>
    </submittedName>
</protein>
<dbReference type="OrthoDB" id="3236720at2759"/>
<feature type="compositionally biased region" description="Low complexity" evidence="1">
    <location>
        <begin position="249"/>
        <end position="317"/>
    </location>
</feature>
<organism evidence="3 4">
    <name type="scientific">Tricholomella constricta</name>
    <dbReference type="NCBI Taxonomy" id="117010"/>
    <lineage>
        <taxon>Eukaryota</taxon>
        <taxon>Fungi</taxon>
        <taxon>Dikarya</taxon>
        <taxon>Basidiomycota</taxon>
        <taxon>Agaricomycotina</taxon>
        <taxon>Agaricomycetes</taxon>
        <taxon>Agaricomycetidae</taxon>
        <taxon>Agaricales</taxon>
        <taxon>Tricholomatineae</taxon>
        <taxon>Lyophyllaceae</taxon>
        <taxon>Tricholomella</taxon>
    </lineage>
</organism>
<name>A0A8H5HFT3_9AGAR</name>
<feature type="region of interest" description="Disordered" evidence="1">
    <location>
        <begin position="249"/>
        <end position="327"/>
    </location>
</feature>
<accession>A0A8H5HFT3</accession>
<dbReference type="EMBL" id="JAACJP010000008">
    <property type="protein sequence ID" value="KAF5382741.1"/>
    <property type="molecule type" value="Genomic_DNA"/>
</dbReference>
<gene>
    <name evidence="3" type="ORF">D9615_002875</name>
</gene>
<dbReference type="AlphaFoldDB" id="A0A8H5HFT3"/>
<comment type="caution">
    <text evidence="3">The sequence shown here is derived from an EMBL/GenBank/DDBJ whole genome shotgun (WGS) entry which is preliminary data.</text>
</comment>
<reference evidence="3 4" key="1">
    <citation type="journal article" date="2020" name="ISME J.">
        <title>Uncovering the hidden diversity of litter-decomposition mechanisms in mushroom-forming fungi.</title>
        <authorList>
            <person name="Floudas D."/>
            <person name="Bentzer J."/>
            <person name="Ahren D."/>
            <person name="Johansson T."/>
            <person name="Persson P."/>
            <person name="Tunlid A."/>
        </authorList>
    </citation>
    <scope>NUCLEOTIDE SEQUENCE [LARGE SCALE GENOMIC DNA]</scope>
    <source>
        <strain evidence="3 4">CBS 661.87</strain>
    </source>
</reference>
<feature type="compositionally biased region" description="Polar residues" evidence="1">
    <location>
        <begin position="318"/>
        <end position="327"/>
    </location>
</feature>
<evidence type="ECO:0000256" key="2">
    <source>
        <dbReference type="SAM" id="SignalP"/>
    </source>
</evidence>
<evidence type="ECO:0000313" key="4">
    <source>
        <dbReference type="Proteomes" id="UP000565441"/>
    </source>
</evidence>
<feature type="chain" id="PRO_5034537210" evidence="2">
    <location>
        <begin position="22"/>
        <end position="327"/>
    </location>
</feature>